<feature type="domain" description="YrdC-like" evidence="15">
    <location>
        <begin position="12"/>
        <end position="198"/>
    </location>
</feature>
<keyword evidence="8 13" id="KW-0548">Nucleotidyltransferase</keyword>
<dbReference type="Gene3D" id="3.90.870.10">
    <property type="entry name" value="DHBP synthase"/>
    <property type="match status" value="1"/>
</dbReference>
<proteinExistence type="inferred from homology"/>
<evidence type="ECO:0000256" key="7">
    <source>
        <dbReference type="ARBA" id="ARBA00022694"/>
    </source>
</evidence>
<evidence type="ECO:0000256" key="10">
    <source>
        <dbReference type="ARBA" id="ARBA00022840"/>
    </source>
</evidence>
<dbReference type="PANTHER" id="PTHR17490">
    <property type="entry name" value="SUA5"/>
    <property type="match status" value="1"/>
</dbReference>
<reference evidence="16" key="1">
    <citation type="journal article" date="2021" name="PeerJ">
        <title>Extensive microbial diversity within the chicken gut microbiome revealed by metagenomics and culture.</title>
        <authorList>
            <person name="Gilroy R."/>
            <person name="Ravi A."/>
            <person name="Getino M."/>
            <person name="Pursley I."/>
            <person name="Horton D.L."/>
            <person name="Alikhan N.F."/>
            <person name="Baker D."/>
            <person name="Gharbi K."/>
            <person name="Hall N."/>
            <person name="Watson M."/>
            <person name="Adriaenssens E.M."/>
            <person name="Foster-Nyarko E."/>
            <person name="Jarju S."/>
            <person name="Secka A."/>
            <person name="Antonio M."/>
            <person name="Oren A."/>
            <person name="Chaudhuri R.R."/>
            <person name="La Ragione R."/>
            <person name="Hildebrand F."/>
            <person name="Pallen M.J."/>
        </authorList>
    </citation>
    <scope>NUCLEOTIDE SEQUENCE</scope>
    <source>
        <strain evidence="16">2189</strain>
    </source>
</reference>
<dbReference type="GO" id="GO:0008033">
    <property type="term" value="P:tRNA processing"/>
    <property type="evidence" value="ECO:0007669"/>
    <property type="project" value="UniProtKB-KW"/>
</dbReference>
<feature type="binding site" evidence="14">
    <location>
        <position position="180"/>
    </location>
    <ligand>
        <name>L-threonine</name>
        <dbReference type="ChEBI" id="CHEBI:57926"/>
    </ligand>
</feature>
<evidence type="ECO:0000256" key="5">
    <source>
        <dbReference type="ARBA" id="ARBA00022490"/>
    </source>
</evidence>
<dbReference type="InterPro" id="IPR006070">
    <property type="entry name" value="Sua5-like_dom"/>
</dbReference>
<feature type="binding site" evidence="14">
    <location>
        <position position="231"/>
    </location>
    <ligand>
        <name>ATP</name>
        <dbReference type="ChEBI" id="CHEBI:30616"/>
    </ligand>
</feature>
<keyword evidence="10 13" id="KW-0067">ATP-binding</keyword>
<keyword evidence="6 13" id="KW-0808">Transferase</keyword>
<feature type="binding site" evidence="14">
    <location>
        <position position="150"/>
    </location>
    <ligand>
        <name>ATP</name>
        <dbReference type="ChEBI" id="CHEBI:30616"/>
    </ligand>
</feature>
<evidence type="ECO:0000256" key="4">
    <source>
        <dbReference type="ARBA" id="ARBA00015492"/>
    </source>
</evidence>
<dbReference type="InterPro" id="IPR005145">
    <property type="entry name" value="Sua5_C"/>
</dbReference>
<comment type="catalytic activity">
    <reaction evidence="12 13">
        <text>L-threonine + hydrogencarbonate + ATP = L-threonylcarbamoyladenylate + diphosphate + H2O</text>
        <dbReference type="Rhea" id="RHEA:36407"/>
        <dbReference type="ChEBI" id="CHEBI:15377"/>
        <dbReference type="ChEBI" id="CHEBI:17544"/>
        <dbReference type="ChEBI" id="CHEBI:30616"/>
        <dbReference type="ChEBI" id="CHEBI:33019"/>
        <dbReference type="ChEBI" id="CHEBI:57926"/>
        <dbReference type="ChEBI" id="CHEBI:73682"/>
        <dbReference type="EC" id="2.7.7.87"/>
    </reaction>
</comment>
<dbReference type="GO" id="GO:0003725">
    <property type="term" value="F:double-stranded RNA binding"/>
    <property type="evidence" value="ECO:0007669"/>
    <property type="project" value="UniProtKB-UniRule"/>
</dbReference>
<evidence type="ECO:0000256" key="9">
    <source>
        <dbReference type="ARBA" id="ARBA00022741"/>
    </source>
</evidence>
<feature type="binding site" evidence="14">
    <location>
        <position position="61"/>
    </location>
    <ligand>
        <name>ATP</name>
        <dbReference type="ChEBI" id="CHEBI:30616"/>
    </ligand>
</feature>
<dbReference type="NCBIfam" id="TIGR00057">
    <property type="entry name" value="L-threonylcarbamoyladenylate synthase"/>
    <property type="match status" value="1"/>
</dbReference>
<evidence type="ECO:0000256" key="1">
    <source>
        <dbReference type="ARBA" id="ARBA00004496"/>
    </source>
</evidence>
<dbReference type="Pfam" id="PF01300">
    <property type="entry name" value="Sua5_yciO_yrdC"/>
    <property type="match status" value="1"/>
</dbReference>
<sequence>MMFQTRIEEIGERSLLAAKEYLLQGECVAFPTETVYGLGADARSDAAVANIYAVKGRPQDNPLIVHVHSGYDLNELVYDDKPYAKKLREAFLPGPLTLVYRSRGTVSKKVSCGLDTLAVRVPSHEGAQRFLRAVGIPVAAPSANRSKHVSPVTAGHVYDDLYGKIPLILDGGPCSGGIESTVCDVTGDRPVVLRAGLISREMIESVAGSCDMYVLKEGEPARSPGMKYKHYAPACKTKLFAPEELGKAKEEFFALQSGGTRVLVLCEGSAAAAFPQEAVLCLGNTPAEMAENLYSLLREAETRAEVLLAVEPVGRGGVMTGVLNRLRKACAEG</sequence>
<feature type="binding site" evidence="14">
    <location>
        <position position="57"/>
    </location>
    <ligand>
        <name>ATP</name>
        <dbReference type="ChEBI" id="CHEBI:30616"/>
    </ligand>
</feature>
<dbReference type="SUPFAM" id="SSF55821">
    <property type="entry name" value="YrdC/RibB"/>
    <property type="match status" value="1"/>
</dbReference>
<dbReference type="InterPro" id="IPR017945">
    <property type="entry name" value="DHBP_synth_RibB-like_a/b_dom"/>
</dbReference>
<dbReference type="PANTHER" id="PTHR17490:SF16">
    <property type="entry name" value="THREONYLCARBAMOYL-AMP SYNTHASE"/>
    <property type="match status" value="1"/>
</dbReference>
<dbReference type="EC" id="2.7.7.87" evidence="3 13"/>
<evidence type="ECO:0000313" key="17">
    <source>
        <dbReference type="Proteomes" id="UP000886847"/>
    </source>
</evidence>
<dbReference type="GO" id="GO:0061710">
    <property type="term" value="F:L-threonylcarbamoyladenylate synthase"/>
    <property type="evidence" value="ECO:0007669"/>
    <property type="project" value="UniProtKB-EC"/>
</dbReference>
<evidence type="ECO:0000256" key="11">
    <source>
        <dbReference type="ARBA" id="ARBA00029774"/>
    </source>
</evidence>
<dbReference type="PROSITE" id="PS51163">
    <property type="entry name" value="YRDC"/>
    <property type="match status" value="1"/>
</dbReference>
<evidence type="ECO:0000256" key="6">
    <source>
        <dbReference type="ARBA" id="ARBA00022679"/>
    </source>
</evidence>
<feature type="binding site" evidence="14">
    <location>
        <position position="142"/>
    </location>
    <ligand>
        <name>L-threonine</name>
        <dbReference type="ChEBI" id="CHEBI:57926"/>
    </ligand>
</feature>
<dbReference type="Pfam" id="PF03481">
    <property type="entry name" value="Sua5_C"/>
    <property type="match status" value="1"/>
</dbReference>
<evidence type="ECO:0000256" key="8">
    <source>
        <dbReference type="ARBA" id="ARBA00022695"/>
    </source>
</evidence>
<dbReference type="PIRSF" id="PIRSF004930">
    <property type="entry name" value="Tln_factor_SUA5"/>
    <property type="match status" value="1"/>
</dbReference>
<keyword evidence="9 13" id="KW-0547">Nucleotide-binding</keyword>
<dbReference type="GO" id="GO:0006450">
    <property type="term" value="P:regulation of translational fidelity"/>
    <property type="evidence" value="ECO:0007669"/>
    <property type="project" value="TreeGrafter"/>
</dbReference>
<dbReference type="GO" id="GO:0005524">
    <property type="term" value="F:ATP binding"/>
    <property type="evidence" value="ECO:0007669"/>
    <property type="project" value="UniProtKB-UniRule"/>
</dbReference>
<feature type="binding site" evidence="14">
    <location>
        <position position="194"/>
    </location>
    <ligand>
        <name>ATP</name>
        <dbReference type="ChEBI" id="CHEBI:30616"/>
    </ligand>
</feature>
<evidence type="ECO:0000256" key="13">
    <source>
        <dbReference type="PIRNR" id="PIRNR004930"/>
    </source>
</evidence>
<dbReference type="AlphaFoldDB" id="A0A9D1W175"/>
<comment type="similarity">
    <text evidence="2 13">Belongs to the SUA5 family.</text>
</comment>
<dbReference type="FunFam" id="3.90.870.10:FF:000009">
    <property type="entry name" value="Threonylcarbamoyl-AMP synthase, putative"/>
    <property type="match status" value="1"/>
</dbReference>
<evidence type="ECO:0000256" key="12">
    <source>
        <dbReference type="ARBA" id="ARBA00048366"/>
    </source>
</evidence>
<evidence type="ECO:0000259" key="15">
    <source>
        <dbReference type="PROSITE" id="PS51163"/>
    </source>
</evidence>
<feature type="binding site" evidence="14">
    <location>
        <position position="116"/>
    </location>
    <ligand>
        <name>ATP</name>
        <dbReference type="ChEBI" id="CHEBI:30616"/>
    </ligand>
</feature>
<name>A0A9D1W175_9FIRM</name>
<dbReference type="Proteomes" id="UP000886847">
    <property type="component" value="Unassembled WGS sequence"/>
</dbReference>
<comment type="function">
    <text evidence="13">Required for the formation of a threonylcarbamoyl group on adenosine at position 37 (t(6)A37) in tRNAs that read codons beginning with adenine.</text>
</comment>
<dbReference type="EMBL" id="DXEW01000005">
    <property type="protein sequence ID" value="HIX49967.1"/>
    <property type="molecule type" value="Genomic_DNA"/>
</dbReference>
<accession>A0A9D1W175</accession>
<reference evidence="16" key="2">
    <citation type="submission" date="2021-04" db="EMBL/GenBank/DDBJ databases">
        <authorList>
            <person name="Gilroy R."/>
        </authorList>
    </citation>
    <scope>NUCLEOTIDE SEQUENCE</scope>
    <source>
        <strain evidence="16">2189</strain>
    </source>
</reference>
<organism evidence="16 17">
    <name type="scientific">Candidatus Borkfalkia faecavium</name>
    <dbReference type="NCBI Taxonomy" id="2838508"/>
    <lineage>
        <taxon>Bacteria</taxon>
        <taxon>Bacillati</taxon>
        <taxon>Bacillota</taxon>
        <taxon>Clostridia</taxon>
        <taxon>Christensenellales</taxon>
        <taxon>Christensenellaceae</taxon>
        <taxon>Candidatus Borkfalkia</taxon>
    </lineage>
</organism>
<dbReference type="InterPro" id="IPR050156">
    <property type="entry name" value="TC-AMP_synthase_SUA5"/>
</dbReference>
<feature type="binding site" evidence="14">
    <location>
        <position position="120"/>
    </location>
    <ligand>
        <name>L-threonine</name>
        <dbReference type="ChEBI" id="CHEBI:57926"/>
    </ligand>
</feature>
<keyword evidence="5 13" id="KW-0963">Cytoplasm</keyword>
<feature type="binding site" evidence="14">
    <location>
        <position position="34"/>
    </location>
    <ligand>
        <name>L-threonine</name>
        <dbReference type="ChEBI" id="CHEBI:57926"/>
    </ligand>
</feature>
<gene>
    <name evidence="16" type="ORF">H9851_01630</name>
</gene>
<comment type="caution">
    <text evidence="16">The sequence shown here is derived from an EMBL/GenBank/DDBJ whole genome shotgun (WGS) entry which is preliminary data.</text>
</comment>
<evidence type="ECO:0000313" key="16">
    <source>
        <dbReference type="EMBL" id="HIX49967.1"/>
    </source>
</evidence>
<dbReference type="Gene3D" id="3.40.50.11030">
    <property type="entry name" value="Threonylcarbamoyl-AMP synthase, C-terminal domain"/>
    <property type="match status" value="1"/>
</dbReference>
<feature type="binding site" evidence="14">
    <location>
        <position position="66"/>
    </location>
    <ligand>
        <name>L-threonine</name>
        <dbReference type="ChEBI" id="CHEBI:57926"/>
    </ligand>
</feature>
<feature type="binding site" evidence="14">
    <location>
        <position position="140"/>
    </location>
    <ligand>
        <name>L-threonine</name>
        <dbReference type="ChEBI" id="CHEBI:57926"/>
    </ligand>
</feature>
<evidence type="ECO:0000256" key="2">
    <source>
        <dbReference type="ARBA" id="ARBA00007663"/>
    </source>
</evidence>
<keyword evidence="7 13" id="KW-0819">tRNA processing</keyword>
<protein>
    <recommendedName>
        <fullName evidence="4 13">Threonylcarbamoyl-AMP synthase</fullName>
        <shortName evidence="13">TC-AMP synthase</shortName>
        <ecNumber evidence="3 13">2.7.7.87</ecNumber>
    </recommendedName>
    <alternativeName>
        <fullName evidence="11 13">L-threonylcarbamoyladenylate synthase</fullName>
    </alternativeName>
</protein>
<dbReference type="InterPro" id="IPR038385">
    <property type="entry name" value="Sua5/YwlC_C"/>
</dbReference>
<comment type="subcellular location">
    <subcellularLocation>
        <location evidence="1 13">Cytoplasm</location>
    </subcellularLocation>
</comment>
<evidence type="ECO:0000256" key="14">
    <source>
        <dbReference type="PIRSR" id="PIRSR004930-1"/>
    </source>
</evidence>
<dbReference type="InterPro" id="IPR010923">
    <property type="entry name" value="T(6)A37_SUA5"/>
</dbReference>
<dbReference type="GO" id="GO:0005737">
    <property type="term" value="C:cytoplasm"/>
    <property type="evidence" value="ECO:0007669"/>
    <property type="project" value="UniProtKB-SubCell"/>
</dbReference>
<dbReference type="GO" id="GO:0000049">
    <property type="term" value="F:tRNA binding"/>
    <property type="evidence" value="ECO:0007669"/>
    <property type="project" value="TreeGrafter"/>
</dbReference>
<evidence type="ECO:0000256" key="3">
    <source>
        <dbReference type="ARBA" id="ARBA00012584"/>
    </source>
</evidence>